<dbReference type="InterPro" id="IPR027417">
    <property type="entry name" value="P-loop_NTPase"/>
</dbReference>
<dbReference type="GO" id="GO:0016887">
    <property type="term" value="F:ATP hydrolysis activity"/>
    <property type="evidence" value="ECO:0007669"/>
    <property type="project" value="InterPro"/>
</dbReference>
<proteinExistence type="predicted"/>
<accession>A0A9P6Q0J3</accession>
<dbReference type="EMBL" id="JAAAJB010000345">
    <property type="protein sequence ID" value="KAG0257851.1"/>
    <property type="molecule type" value="Genomic_DNA"/>
</dbReference>
<dbReference type="Proteomes" id="UP000807716">
    <property type="component" value="Unassembled WGS sequence"/>
</dbReference>
<dbReference type="Pfam" id="PF00005">
    <property type="entry name" value="ABC_tran"/>
    <property type="match status" value="1"/>
</dbReference>
<keyword evidence="3" id="KW-1185">Reference proteome</keyword>
<dbReference type="GO" id="GO:0005524">
    <property type="term" value="F:ATP binding"/>
    <property type="evidence" value="ECO:0007669"/>
    <property type="project" value="InterPro"/>
</dbReference>
<dbReference type="AlphaFoldDB" id="A0A9P6Q0J3"/>
<evidence type="ECO:0000259" key="1">
    <source>
        <dbReference type="Pfam" id="PF00005"/>
    </source>
</evidence>
<gene>
    <name evidence="2" type="primary">MRP-4</name>
    <name evidence="2" type="ORF">DFQ27_004921</name>
</gene>
<dbReference type="SUPFAM" id="SSF52540">
    <property type="entry name" value="P-loop containing nucleoside triphosphate hydrolases"/>
    <property type="match status" value="1"/>
</dbReference>
<organism evidence="2 3">
    <name type="scientific">Actinomortierella ambigua</name>
    <dbReference type="NCBI Taxonomy" id="1343610"/>
    <lineage>
        <taxon>Eukaryota</taxon>
        <taxon>Fungi</taxon>
        <taxon>Fungi incertae sedis</taxon>
        <taxon>Mucoromycota</taxon>
        <taxon>Mortierellomycotina</taxon>
        <taxon>Mortierellomycetes</taxon>
        <taxon>Mortierellales</taxon>
        <taxon>Mortierellaceae</taxon>
        <taxon>Actinomortierella</taxon>
    </lineage>
</organism>
<dbReference type="OrthoDB" id="6500128at2759"/>
<evidence type="ECO:0000313" key="2">
    <source>
        <dbReference type="EMBL" id="KAG0257851.1"/>
    </source>
</evidence>
<name>A0A9P6Q0J3_9FUNG</name>
<comment type="caution">
    <text evidence="2">The sequence shown here is derived from an EMBL/GenBank/DDBJ whole genome shotgun (WGS) entry which is preliminary data.</text>
</comment>
<dbReference type="Gene3D" id="3.40.50.300">
    <property type="entry name" value="P-loop containing nucleotide triphosphate hydrolases"/>
    <property type="match status" value="1"/>
</dbReference>
<dbReference type="InterPro" id="IPR003439">
    <property type="entry name" value="ABC_transporter-like_ATP-bd"/>
</dbReference>
<feature type="domain" description="ABC transporter" evidence="1">
    <location>
        <begin position="17"/>
        <end position="52"/>
    </location>
</feature>
<reference evidence="2" key="1">
    <citation type="journal article" date="2020" name="Fungal Divers.">
        <title>Resolving the Mortierellaceae phylogeny through synthesis of multi-gene phylogenetics and phylogenomics.</title>
        <authorList>
            <person name="Vandepol N."/>
            <person name="Liber J."/>
            <person name="Desiro A."/>
            <person name="Na H."/>
            <person name="Kennedy M."/>
            <person name="Barry K."/>
            <person name="Grigoriev I.V."/>
            <person name="Miller A.N."/>
            <person name="O'Donnell K."/>
            <person name="Stajich J.E."/>
            <person name="Bonito G."/>
        </authorList>
    </citation>
    <scope>NUCLEOTIDE SEQUENCE</scope>
    <source>
        <strain evidence="2">BC1065</strain>
    </source>
</reference>
<protein>
    <submittedName>
        <fullName evidence="2">Multidrug resistance-associated protein 4</fullName>
    </submittedName>
</protein>
<sequence length="81" mass="9001">MAELKSYVHDQEGGLEALVTTQGENLSVGQRQLVCLARALLIKSKVVLDEKTDEQNAMMLWTLTSNQVFAFYNIGTTKVLV</sequence>
<evidence type="ECO:0000313" key="3">
    <source>
        <dbReference type="Proteomes" id="UP000807716"/>
    </source>
</evidence>